<reference evidence="3" key="1">
    <citation type="submission" date="2017-11" db="EMBL/GenBank/DDBJ databases">
        <title>The complete genome sequence of Sphingopyxis pomeranensis sp. nov. strain WS5A3p.</title>
        <authorList>
            <person name="Kaminski M.A."/>
        </authorList>
    </citation>
    <scope>NUCLEOTIDE SEQUENCE [LARGE SCALE GENOMIC DNA]</scope>
    <source>
        <strain evidence="3">WS5A3p</strain>
    </source>
</reference>
<protein>
    <recommendedName>
        <fullName evidence="4">DUF4282 domain-containing protein</fullName>
    </recommendedName>
</protein>
<keyword evidence="1" id="KW-0812">Transmembrane</keyword>
<organism evidence="2 3">
    <name type="scientific">Sphingopyxis lindanitolerans</name>
    <dbReference type="NCBI Taxonomy" id="2054227"/>
    <lineage>
        <taxon>Bacteria</taxon>
        <taxon>Pseudomonadati</taxon>
        <taxon>Pseudomonadota</taxon>
        <taxon>Alphaproteobacteria</taxon>
        <taxon>Sphingomonadales</taxon>
        <taxon>Sphingomonadaceae</taxon>
        <taxon>Sphingopyxis</taxon>
    </lineage>
</organism>
<keyword evidence="3" id="KW-1185">Reference proteome</keyword>
<dbReference type="AlphaFoldDB" id="A0A2S8B7R8"/>
<keyword evidence="1" id="KW-0472">Membrane</keyword>
<gene>
    <name evidence="2" type="ORF">CVO77_07315</name>
</gene>
<dbReference type="Pfam" id="PF14110">
    <property type="entry name" value="DUF4282"/>
    <property type="match status" value="1"/>
</dbReference>
<evidence type="ECO:0008006" key="4">
    <source>
        <dbReference type="Google" id="ProtNLM"/>
    </source>
</evidence>
<evidence type="ECO:0000313" key="3">
    <source>
        <dbReference type="Proteomes" id="UP000238954"/>
    </source>
</evidence>
<proteinExistence type="predicted"/>
<dbReference type="InterPro" id="IPR025557">
    <property type="entry name" value="DUF4282"/>
</dbReference>
<feature type="transmembrane region" description="Helical" evidence="1">
    <location>
        <begin position="79"/>
        <end position="102"/>
    </location>
</feature>
<sequence length="155" mass="16810">MGHDAAYVGVGAGFCNALPPIRAWASYSAENMQPSSTASGQGPRCECRSIATRGKIMNGFEIGDLFKFDKMVAPTVLRVVYWLGLIGIVLACLMSIFGAIQMMSYSATTGLGTLLVAIIALAFGTLVWRIIIEIYMVIFSINDRLGEIRDRLPPK</sequence>
<evidence type="ECO:0000313" key="2">
    <source>
        <dbReference type="EMBL" id="PQM28299.1"/>
    </source>
</evidence>
<name>A0A2S8B7R8_9SPHN</name>
<keyword evidence="1" id="KW-1133">Transmembrane helix</keyword>
<dbReference type="Proteomes" id="UP000238954">
    <property type="component" value="Chromosome"/>
</dbReference>
<evidence type="ECO:0000256" key="1">
    <source>
        <dbReference type="SAM" id="Phobius"/>
    </source>
</evidence>
<dbReference type="EMBL" id="PHFW01000002">
    <property type="protein sequence ID" value="PQM28299.1"/>
    <property type="molecule type" value="Genomic_DNA"/>
</dbReference>
<accession>A0A2S8B7R8</accession>
<feature type="transmembrane region" description="Helical" evidence="1">
    <location>
        <begin position="114"/>
        <end position="141"/>
    </location>
</feature>
<comment type="caution">
    <text evidence="2">The sequence shown here is derived from an EMBL/GenBank/DDBJ whole genome shotgun (WGS) entry which is preliminary data.</text>
</comment>